<evidence type="ECO:0000256" key="1">
    <source>
        <dbReference type="SAM" id="MobiDB-lite"/>
    </source>
</evidence>
<dbReference type="Gene3D" id="2.70.98.10">
    <property type="match status" value="1"/>
</dbReference>
<dbReference type="Gene3D" id="1.20.1050.60">
    <property type="entry name" value="alpha-1,2-mannosidase"/>
    <property type="match status" value="1"/>
</dbReference>
<feature type="compositionally biased region" description="Basic and acidic residues" evidence="1">
    <location>
        <begin position="1029"/>
        <end position="1040"/>
    </location>
</feature>
<dbReference type="PANTHER" id="PTHR12143:SF43">
    <property type="entry name" value="PUTATIVE-RELATED"/>
    <property type="match status" value="1"/>
</dbReference>
<reference evidence="4 5" key="1">
    <citation type="submission" date="2018-01" db="EMBL/GenBank/DDBJ databases">
        <title>Complete genome sequencing of Sporolactobacillus terrae DLG3.</title>
        <authorList>
            <person name="Nam Y.-D."/>
            <person name="Kang J."/>
            <person name="Chung W.-H."/>
        </authorList>
    </citation>
    <scope>NUCLEOTIDE SEQUENCE [LARGE SCALE GENOMIC DNA]</scope>
    <source>
        <strain evidence="4 5">DLG3</strain>
    </source>
</reference>
<dbReference type="EMBL" id="CP025688">
    <property type="protein sequence ID" value="QAA23269.1"/>
    <property type="molecule type" value="Genomic_DNA"/>
</dbReference>
<feature type="compositionally biased region" description="Polar residues" evidence="1">
    <location>
        <begin position="85"/>
        <end position="95"/>
    </location>
</feature>
<dbReference type="InterPro" id="IPR041371">
    <property type="entry name" value="GH92_N"/>
</dbReference>
<dbReference type="InterPro" id="IPR005887">
    <property type="entry name" value="GH92_a_mannosidase_put"/>
</dbReference>
<dbReference type="PANTHER" id="PTHR12143">
    <property type="entry name" value="PEPTIDE N-GLYCANASE PNGASE -RELATED"/>
    <property type="match status" value="1"/>
</dbReference>
<protein>
    <submittedName>
        <fullName evidence="4">Alpha-1,2-mannosidase</fullName>
    </submittedName>
</protein>
<dbReference type="InterPro" id="IPR014718">
    <property type="entry name" value="GH-type_carb-bd"/>
</dbReference>
<feature type="domain" description="Glycosyl hydrolase family 92 N-terminal" evidence="3">
    <location>
        <begin position="263"/>
        <end position="487"/>
    </location>
</feature>
<feature type="region of interest" description="Disordered" evidence="1">
    <location>
        <begin position="47"/>
        <end position="95"/>
    </location>
</feature>
<dbReference type="InterPro" id="IPR012939">
    <property type="entry name" value="Glyco_hydro_92"/>
</dbReference>
<evidence type="ECO:0000259" key="2">
    <source>
        <dbReference type="Pfam" id="PF07971"/>
    </source>
</evidence>
<feature type="domain" description="Glycosyl hydrolase family 92" evidence="2">
    <location>
        <begin position="493"/>
        <end position="965"/>
    </location>
</feature>
<dbReference type="Gene3D" id="3.30.2080.10">
    <property type="entry name" value="GH92 mannosidase domain"/>
    <property type="match status" value="1"/>
</dbReference>
<name>A0ABX5Q9B4_9BACL</name>
<dbReference type="InterPro" id="IPR050883">
    <property type="entry name" value="PNGase"/>
</dbReference>
<evidence type="ECO:0000313" key="5">
    <source>
        <dbReference type="Proteomes" id="UP000285882"/>
    </source>
</evidence>
<organism evidence="4 5">
    <name type="scientific">Sporolactobacillus terrae</name>
    <dbReference type="NCBI Taxonomy" id="269673"/>
    <lineage>
        <taxon>Bacteria</taxon>
        <taxon>Bacillati</taxon>
        <taxon>Bacillota</taxon>
        <taxon>Bacilli</taxon>
        <taxon>Bacillales</taxon>
        <taxon>Sporolactobacillaceae</taxon>
        <taxon>Sporolactobacillus</taxon>
    </lineage>
</organism>
<sequence length="1222" mass="133677">MKRGTIMGLHLRNKIMLSCICLVLTISLVPVPVEIVKAETNQDLFSTSFEKKDSQPSWTSSSEHSEDQDRPMTNGIKPLDGHGRTMTTSVTRGPSSLYNAASKAGWSGNRVLTYSGQSDPDKKTSDACNKLFKVNLPVAKHTQLSYMVAPQPTKKDVNAQAAAYVSIDLAFSDGTYLHQLDIKDQDGIRMTPADQGKSGTLLMNQWNQKTIDLGKAAKGKTIVRILIAYQAPKAGITFQGAIDDLRIGPQQTSGAAKSPVDQVNILRGTASSRAFPRGNTAPAVGVPNGFVYWSPAINSSAKEQLYPYNQNNDPENLPEIQSFSLSRSANDQSGSHQTFQVMPSSFVGTPSASRIGRGKAFKRTDESAHPYRYSVTFTDGMRAQMAATSHASIMRYTFPGTQGNLIFDNLDKHGSLTLHPESQSLEGYSDIKDSATGNMNRMFFYAELDRPIIYSGKLSGEKRDQSTAFYKFDTSKDKSVTMKIGTSLISRDQAKKNLNQEIDKRSSLKSVANKAKHLWNKRLAKVTVNGANQDQLTSLYSNLYRMYLSPNDGSENVGSIKKPNYRYADLSVPAKSENTTTNTGAPIKKGKVYVNSDFAYSAQTVWPAYTLLEPKLTGTFINGFLKVYKNGGTLRADAGPAFADAVLKGAKGVDTELLYQAMLYQASAAQEGHAQTFIGYSPSSQKDSVGKTLTQAESDAVLGNLAAYLANKHPNVSSYADDRDYYLSRAQNYLHLFNQSLMNFAPKSENEDTKANAAAKNSKKTSENWFHTFQVPQDGQGLANLFGGKIALSKTLDQFFTTAPSDPAIKSSAADRLSKSGQLGMFTLDHPFSPSTAYMYLFAGTPWETQRITRFMLRHFYTGSAIGGGYLGTDSGAMLSGYYLFGAAGFYPLQKGSANYVIGAPYFKQMILHLDNGNDLIINAPKVSNKNQYIQSATLNGRPIAASSLSAADLQAGGTLSFEMGAQPSSWGTAAHVLPHALTPQSTNGSSFYPQPLDDLSQKAVVRASEGTDNLEALTDNNAETNATFDRERPSASFHFKTESPRIKQYTLTSSGARNSSDPKSWTLWASDDGIHWGQIDRRTNQTFAWRSMTRSYTIKNPKAYAYYKVTVDQKSSTHPLALSEFQLLGYSGITKGFTSLKRELEHQYELKNVTEAERDHLIRILDQAQSAYKDGNLSASISSMQAAVQQMNALLYQTNASEKSSGLLLADAHAIVNLLSD</sequence>
<dbReference type="Gene3D" id="2.60.120.260">
    <property type="entry name" value="Galactose-binding domain-like"/>
    <property type="match status" value="2"/>
</dbReference>
<proteinExistence type="predicted"/>
<dbReference type="NCBIfam" id="TIGR01180">
    <property type="entry name" value="aman2_put"/>
    <property type="match status" value="1"/>
</dbReference>
<keyword evidence="5" id="KW-1185">Reference proteome</keyword>
<dbReference type="Proteomes" id="UP000285882">
    <property type="component" value="Chromosome"/>
</dbReference>
<dbReference type="Pfam" id="PF07971">
    <property type="entry name" value="Glyco_hydro_92"/>
    <property type="match status" value="1"/>
</dbReference>
<dbReference type="Gene3D" id="1.20.1610.10">
    <property type="entry name" value="alpha-1,2-mannosidases domains"/>
    <property type="match status" value="1"/>
</dbReference>
<feature type="region of interest" description="Disordered" evidence="1">
    <location>
        <begin position="1020"/>
        <end position="1040"/>
    </location>
</feature>
<accession>A0ABX5Q9B4</accession>
<evidence type="ECO:0000313" key="4">
    <source>
        <dbReference type="EMBL" id="QAA23269.1"/>
    </source>
</evidence>
<gene>
    <name evidence="4" type="ORF">C0674_12010</name>
</gene>
<evidence type="ECO:0000259" key="3">
    <source>
        <dbReference type="Pfam" id="PF17678"/>
    </source>
</evidence>
<dbReference type="Pfam" id="PF17678">
    <property type="entry name" value="Glyco_hydro_92N"/>
    <property type="match status" value="1"/>
</dbReference>